<dbReference type="PANTHER" id="PTHR30329:SF21">
    <property type="entry name" value="LIPOPROTEIN YIAD-RELATED"/>
    <property type="match status" value="1"/>
</dbReference>
<gene>
    <name evidence="6" type="ORF">GCM10010967_53280</name>
</gene>
<keyword evidence="2 4" id="KW-0472">Membrane</keyword>
<feature type="domain" description="OmpA-like" evidence="5">
    <location>
        <begin position="183"/>
        <end position="298"/>
    </location>
</feature>
<evidence type="ECO:0000256" key="2">
    <source>
        <dbReference type="ARBA" id="ARBA00023136"/>
    </source>
</evidence>
<dbReference type="InterPro" id="IPR036737">
    <property type="entry name" value="OmpA-like_sf"/>
</dbReference>
<dbReference type="InterPro" id="IPR006664">
    <property type="entry name" value="OMP_bac"/>
</dbReference>
<keyword evidence="7" id="KW-1185">Reference proteome</keyword>
<comment type="caution">
    <text evidence="6">The sequence shown here is derived from an EMBL/GenBank/DDBJ whole genome shotgun (WGS) entry which is preliminary data.</text>
</comment>
<accession>A0ABQ2IHQ9</accession>
<dbReference type="EMBL" id="BMLI01000003">
    <property type="protein sequence ID" value="GGN10758.1"/>
    <property type="molecule type" value="Genomic_DNA"/>
</dbReference>
<dbReference type="RefSeq" id="WP_019945020.1">
    <property type="nucleotide sequence ID" value="NZ_BMLI01000003.1"/>
</dbReference>
<dbReference type="PROSITE" id="PS51123">
    <property type="entry name" value="OMPA_2"/>
    <property type="match status" value="1"/>
</dbReference>
<dbReference type="PANTHER" id="PTHR30329">
    <property type="entry name" value="STATOR ELEMENT OF FLAGELLAR MOTOR COMPLEX"/>
    <property type="match status" value="1"/>
</dbReference>
<protein>
    <recommendedName>
        <fullName evidence="5">OmpA-like domain-containing protein</fullName>
    </recommendedName>
</protein>
<evidence type="ECO:0000259" key="5">
    <source>
        <dbReference type="PROSITE" id="PS51123"/>
    </source>
</evidence>
<evidence type="ECO:0000313" key="7">
    <source>
        <dbReference type="Proteomes" id="UP000632339"/>
    </source>
</evidence>
<dbReference type="PRINTS" id="PR01021">
    <property type="entry name" value="OMPADOMAIN"/>
</dbReference>
<dbReference type="InterPro" id="IPR050330">
    <property type="entry name" value="Bact_OuterMem_StrucFunc"/>
</dbReference>
<dbReference type="Proteomes" id="UP000632339">
    <property type="component" value="Unassembled WGS sequence"/>
</dbReference>
<comment type="subcellular location">
    <subcellularLocation>
        <location evidence="1">Cell outer membrane</location>
    </subcellularLocation>
</comment>
<dbReference type="SUPFAM" id="SSF103088">
    <property type="entry name" value="OmpA-like"/>
    <property type="match status" value="1"/>
</dbReference>
<evidence type="ECO:0000256" key="3">
    <source>
        <dbReference type="ARBA" id="ARBA00023237"/>
    </source>
</evidence>
<organism evidence="6 7">
    <name type="scientific">Dyadobacter beijingensis</name>
    <dbReference type="NCBI Taxonomy" id="365489"/>
    <lineage>
        <taxon>Bacteria</taxon>
        <taxon>Pseudomonadati</taxon>
        <taxon>Bacteroidota</taxon>
        <taxon>Cytophagia</taxon>
        <taxon>Cytophagales</taxon>
        <taxon>Spirosomataceae</taxon>
        <taxon>Dyadobacter</taxon>
    </lineage>
</organism>
<dbReference type="CDD" id="cd07185">
    <property type="entry name" value="OmpA_C-like"/>
    <property type="match status" value="1"/>
</dbReference>
<name>A0ABQ2IHQ9_9BACT</name>
<dbReference type="InterPro" id="IPR006665">
    <property type="entry name" value="OmpA-like"/>
</dbReference>
<dbReference type="Gene3D" id="3.30.1330.60">
    <property type="entry name" value="OmpA-like domain"/>
    <property type="match status" value="1"/>
</dbReference>
<evidence type="ECO:0000256" key="1">
    <source>
        <dbReference type="ARBA" id="ARBA00004442"/>
    </source>
</evidence>
<sequence length="298" mass="33807">MMINLLNIIISLTLLIFCVESDAQCQNISGRWLGSITIPGYNGREYPIEVSATQKDSLISGRVKITYEGKYAIMKFQGTVSGNNIIISENEVIEDSYPNHVWCLKSFEGKFHVDKSGLIKEISGTYTGYTTYYDNRYTNEYCVPGSFILFQNSSIQIDDEKKFRSNIKNIKKEEPLSLYNSKYAISYLISTSLQFEKTSSNLLESSISNLNKVLNSLSENRSVKIILESHTDNVGDPKKNFKLAEERAIKIKKHLAGNNILESRIQCRILGSLLPLAPNDNEHNRSLNRRVVIKVQDL</sequence>
<dbReference type="Pfam" id="PF00691">
    <property type="entry name" value="OmpA"/>
    <property type="match status" value="1"/>
</dbReference>
<proteinExistence type="predicted"/>
<reference evidence="7" key="1">
    <citation type="journal article" date="2019" name="Int. J. Syst. Evol. Microbiol.">
        <title>The Global Catalogue of Microorganisms (GCM) 10K type strain sequencing project: providing services to taxonomists for standard genome sequencing and annotation.</title>
        <authorList>
            <consortium name="The Broad Institute Genomics Platform"/>
            <consortium name="The Broad Institute Genome Sequencing Center for Infectious Disease"/>
            <person name="Wu L."/>
            <person name="Ma J."/>
        </authorList>
    </citation>
    <scope>NUCLEOTIDE SEQUENCE [LARGE SCALE GENOMIC DNA]</scope>
    <source>
        <strain evidence="7">CGMCC 1.6375</strain>
    </source>
</reference>
<evidence type="ECO:0000256" key="4">
    <source>
        <dbReference type="PROSITE-ProRule" id="PRU00473"/>
    </source>
</evidence>
<keyword evidence="3" id="KW-0998">Cell outer membrane</keyword>
<evidence type="ECO:0000313" key="6">
    <source>
        <dbReference type="EMBL" id="GGN10758.1"/>
    </source>
</evidence>